<dbReference type="PROSITE" id="PS50011">
    <property type="entry name" value="PROTEIN_KINASE_DOM"/>
    <property type="match status" value="1"/>
</dbReference>
<keyword evidence="3" id="KW-0808">Transferase</keyword>
<dbReference type="InterPro" id="IPR053235">
    <property type="entry name" value="Ser_Thr_kinase"/>
</dbReference>
<keyword evidence="5 11" id="KW-0418">Kinase</keyword>
<reference evidence="11 12" key="1">
    <citation type="journal article" date="2018" name="Evol. Lett.">
        <title>Horizontal gene cluster transfer increased hallucinogenic mushroom diversity.</title>
        <authorList>
            <person name="Reynolds H.T."/>
            <person name="Vijayakumar V."/>
            <person name="Gluck-Thaler E."/>
            <person name="Korotkin H.B."/>
            <person name="Matheny P.B."/>
            <person name="Slot J.C."/>
        </authorList>
    </citation>
    <scope>NUCLEOTIDE SEQUENCE [LARGE SCALE GENOMIC DNA]</scope>
    <source>
        <strain evidence="11 12">SRW20</strain>
    </source>
</reference>
<evidence type="ECO:0000256" key="4">
    <source>
        <dbReference type="ARBA" id="ARBA00022741"/>
    </source>
</evidence>
<dbReference type="EC" id="2.7.11.1" evidence="1"/>
<evidence type="ECO:0000256" key="3">
    <source>
        <dbReference type="ARBA" id="ARBA00022679"/>
    </source>
</evidence>
<dbReference type="Gene3D" id="1.10.510.10">
    <property type="entry name" value="Transferase(Phosphotransferase) domain 1"/>
    <property type="match status" value="1"/>
</dbReference>
<dbReference type="SMART" id="SM00220">
    <property type="entry name" value="S_TKc"/>
    <property type="match status" value="1"/>
</dbReference>
<evidence type="ECO:0000313" key="11">
    <source>
        <dbReference type="EMBL" id="PPQ70883.1"/>
    </source>
</evidence>
<keyword evidence="12" id="KW-1185">Reference proteome</keyword>
<keyword evidence="6" id="KW-0067">ATP-binding</keyword>
<keyword evidence="2" id="KW-0723">Serine/threonine-protein kinase</keyword>
<dbReference type="PANTHER" id="PTHR24361:SF433">
    <property type="entry name" value="PROTEIN KINASE DOMAIN-CONTAINING PROTEIN"/>
    <property type="match status" value="1"/>
</dbReference>
<dbReference type="GO" id="GO:0005737">
    <property type="term" value="C:cytoplasm"/>
    <property type="evidence" value="ECO:0007669"/>
    <property type="project" value="TreeGrafter"/>
</dbReference>
<dbReference type="PANTHER" id="PTHR24361">
    <property type="entry name" value="MITOGEN-ACTIVATED KINASE KINASE KINASE"/>
    <property type="match status" value="1"/>
</dbReference>
<dbReference type="PROSITE" id="PS00108">
    <property type="entry name" value="PROTEIN_KINASE_ST"/>
    <property type="match status" value="1"/>
</dbReference>
<dbReference type="InterPro" id="IPR011009">
    <property type="entry name" value="Kinase-like_dom_sf"/>
</dbReference>
<name>A0A409VXC3_9AGAR</name>
<feature type="domain" description="Protein kinase" evidence="10">
    <location>
        <begin position="47"/>
        <end position="340"/>
    </location>
</feature>
<evidence type="ECO:0000259" key="10">
    <source>
        <dbReference type="PROSITE" id="PS50011"/>
    </source>
</evidence>
<evidence type="ECO:0000256" key="7">
    <source>
        <dbReference type="ARBA" id="ARBA00047899"/>
    </source>
</evidence>
<evidence type="ECO:0000313" key="12">
    <source>
        <dbReference type="Proteomes" id="UP000284706"/>
    </source>
</evidence>
<dbReference type="GO" id="GO:0004674">
    <property type="term" value="F:protein serine/threonine kinase activity"/>
    <property type="evidence" value="ECO:0007669"/>
    <property type="project" value="UniProtKB-KW"/>
</dbReference>
<gene>
    <name evidence="11" type="ORF">CVT26_014071</name>
</gene>
<evidence type="ECO:0000256" key="5">
    <source>
        <dbReference type="ARBA" id="ARBA00022777"/>
    </source>
</evidence>
<dbReference type="EMBL" id="NHYE01005524">
    <property type="protein sequence ID" value="PPQ70883.1"/>
    <property type="molecule type" value="Genomic_DNA"/>
</dbReference>
<dbReference type="OrthoDB" id="1668230at2759"/>
<organism evidence="11 12">
    <name type="scientific">Gymnopilus dilepis</name>
    <dbReference type="NCBI Taxonomy" id="231916"/>
    <lineage>
        <taxon>Eukaryota</taxon>
        <taxon>Fungi</taxon>
        <taxon>Dikarya</taxon>
        <taxon>Basidiomycota</taxon>
        <taxon>Agaricomycotina</taxon>
        <taxon>Agaricomycetes</taxon>
        <taxon>Agaricomycetidae</taxon>
        <taxon>Agaricales</taxon>
        <taxon>Agaricineae</taxon>
        <taxon>Hymenogastraceae</taxon>
        <taxon>Gymnopilus</taxon>
    </lineage>
</organism>
<dbReference type="SUPFAM" id="SSF56112">
    <property type="entry name" value="Protein kinase-like (PK-like)"/>
    <property type="match status" value="1"/>
</dbReference>
<dbReference type="InParanoid" id="A0A409VXC3"/>
<evidence type="ECO:0000256" key="1">
    <source>
        <dbReference type="ARBA" id="ARBA00012513"/>
    </source>
</evidence>
<feature type="region of interest" description="Disordered" evidence="9">
    <location>
        <begin position="1"/>
        <end position="23"/>
    </location>
</feature>
<dbReference type="Proteomes" id="UP000284706">
    <property type="component" value="Unassembled WGS sequence"/>
</dbReference>
<evidence type="ECO:0000256" key="9">
    <source>
        <dbReference type="SAM" id="MobiDB-lite"/>
    </source>
</evidence>
<evidence type="ECO:0000256" key="2">
    <source>
        <dbReference type="ARBA" id="ARBA00022527"/>
    </source>
</evidence>
<protein>
    <recommendedName>
        <fullName evidence="1">non-specific serine/threonine protein kinase</fullName>
        <ecNumber evidence="1">2.7.11.1</ecNumber>
    </recommendedName>
</protein>
<evidence type="ECO:0000256" key="8">
    <source>
        <dbReference type="ARBA" id="ARBA00048679"/>
    </source>
</evidence>
<dbReference type="AlphaFoldDB" id="A0A409VXC3"/>
<dbReference type="GO" id="GO:0005524">
    <property type="term" value="F:ATP binding"/>
    <property type="evidence" value="ECO:0007669"/>
    <property type="project" value="UniProtKB-KW"/>
</dbReference>
<comment type="catalytic activity">
    <reaction evidence="8">
        <text>L-seryl-[protein] + ATP = O-phospho-L-seryl-[protein] + ADP + H(+)</text>
        <dbReference type="Rhea" id="RHEA:17989"/>
        <dbReference type="Rhea" id="RHEA-COMP:9863"/>
        <dbReference type="Rhea" id="RHEA-COMP:11604"/>
        <dbReference type="ChEBI" id="CHEBI:15378"/>
        <dbReference type="ChEBI" id="CHEBI:29999"/>
        <dbReference type="ChEBI" id="CHEBI:30616"/>
        <dbReference type="ChEBI" id="CHEBI:83421"/>
        <dbReference type="ChEBI" id="CHEBI:456216"/>
        <dbReference type="EC" id="2.7.11.1"/>
    </reaction>
</comment>
<dbReference type="InterPro" id="IPR008271">
    <property type="entry name" value="Ser/Thr_kinase_AS"/>
</dbReference>
<sequence length="349" mass="38673">MANPKAETEIVPATPPSPLKVSTGDTIGPCMIQTLNHGDIETNNHPDILTSAIAGGTSGEVWRARDRKGAEVAAVKFITRSNDGTSTKRATLVSSLIKEFASESIRFLCLPQLTAIYRGHECIISDLMALDMRVLLQTPRMLPLPSEHCSSIVWQVLSGLYFCIVHGDIKPENILLVSKATVEIRVLDEEGVFQTKEVLKSPEVKIADLDDCKLPRQKDYCPMGTPGYIAPEVMEGTRLNVSNFATRSVTSDPDIDVTDKADVFALGCLAYELHTSHMLYPEQKAAFHDCPEDDMPIELDVHAKWARVSEPDTLAFIKRAVTQKEKKRPSADQLLKHRYFSTLANVERD</sequence>
<comment type="catalytic activity">
    <reaction evidence="7">
        <text>L-threonyl-[protein] + ATP = O-phospho-L-threonyl-[protein] + ADP + H(+)</text>
        <dbReference type="Rhea" id="RHEA:46608"/>
        <dbReference type="Rhea" id="RHEA-COMP:11060"/>
        <dbReference type="Rhea" id="RHEA-COMP:11605"/>
        <dbReference type="ChEBI" id="CHEBI:15378"/>
        <dbReference type="ChEBI" id="CHEBI:30013"/>
        <dbReference type="ChEBI" id="CHEBI:30616"/>
        <dbReference type="ChEBI" id="CHEBI:61977"/>
        <dbReference type="ChEBI" id="CHEBI:456216"/>
        <dbReference type="EC" id="2.7.11.1"/>
    </reaction>
</comment>
<dbReference type="InterPro" id="IPR000719">
    <property type="entry name" value="Prot_kinase_dom"/>
</dbReference>
<proteinExistence type="predicted"/>
<accession>A0A409VXC3</accession>
<dbReference type="Pfam" id="PF00069">
    <property type="entry name" value="Pkinase"/>
    <property type="match status" value="1"/>
</dbReference>
<evidence type="ECO:0000256" key="6">
    <source>
        <dbReference type="ARBA" id="ARBA00022840"/>
    </source>
</evidence>
<keyword evidence="4" id="KW-0547">Nucleotide-binding</keyword>
<comment type="caution">
    <text evidence="11">The sequence shown here is derived from an EMBL/GenBank/DDBJ whole genome shotgun (WGS) entry which is preliminary data.</text>
</comment>